<evidence type="ECO:0000313" key="2">
    <source>
        <dbReference type="Proteomes" id="UP000057134"/>
    </source>
</evidence>
<proteinExistence type="predicted"/>
<dbReference type="STRING" id="1766.XA26_03320"/>
<dbReference type="KEGG" id="mft:XA26_03320"/>
<sequence>MTEQGDSNGPGTENVVVEHVRVGDVLSLSGDDDPRTHVFRVAKVELRNKLSTGEQPRVILTSEPAGAGTPMVLDYSTGTRLRKIIGRPSG</sequence>
<accession>A0A0N9X751</accession>
<keyword evidence="2" id="KW-1185">Reference proteome</keyword>
<dbReference type="PATRIC" id="fig|1766.6.peg.329"/>
<name>A0A0N9X751_MYCFO</name>
<gene>
    <name evidence="1" type="ORF">XA26_03320</name>
</gene>
<dbReference type="AlphaFoldDB" id="A0A0N9X751"/>
<protein>
    <submittedName>
        <fullName evidence="1">Uncharacterized protein</fullName>
    </submittedName>
</protein>
<dbReference type="Proteomes" id="UP000057134">
    <property type="component" value="Chromosome"/>
</dbReference>
<dbReference type="EMBL" id="CP011269">
    <property type="protein sequence ID" value="ALI24198.1"/>
    <property type="molecule type" value="Genomic_DNA"/>
</dbReference>
<reference evidence="1 2" key="1">
    <citation type="journal article" date="2015" name="MBio">
        <title>Enzymatic Degradation of Phenazines Can Generate Energy and Protect Sensitive Organisms from Toxicity.</title>
        <authorList>
            <person name="Costa K.C."/>
            <person name="Bergkessel M."/>
            <person name="Saunders S."/>
            <person name="Korlach J."/>
            <person name="Newman D.K."/>
        </authorList>
    </citation>
    <scope>NUCLEOTIDE SEQUENCE [LARGE SCALE GENOMIC DNA]</scope>
    <source>
        <strain evidence="1 2">CT6</strain>
    </source>
</reference>
<evidence type="ECO:0000313" key="1">
    <source>
        <dbReference type="EMBL" id="ALI24198.1"/>
    </source>
</evidence>
<organism evidence="1 2">
    <name type="scientific">Mycolicibacterium fortuitum</name>
    <name type="common">Mycobacterium fortuitum</name>
    <dbReference type="NCBI Taxonomy" id="1766"/>
    <lineage>
        <taxon>Bacteria</taxon>
        <taxon>Bacillati</taxon>
        <taxon>Actinomycetota</taxon>
        <taxon>Actinomycetes</taxon>
        <taxon>Mycobacteriales</taxon>
        <taxon>Mycobacteriaceae</taxon>
        <taxon>Mycolicibacterium</taxon>
    </lineage>
</organism>